<feature type="region of interest" description="Disordered" evidence="1">
    <location>
        <begin position="1"/>
        <end position="73"/>
    </location>
</feature>
<name>A0A314XF91_PRUYE</name>
<dbReference type="AlphaFoldDB" id="A0A314XF91"/>
<proteinExistence type="predicted"/>
<evidence type="ECO:0000313" key="2">
    <source>
        <dbReference type="EMBL" id="PQP91902.1"/>
    </source>
</evidence>
<reference evidence="2 3" key="1">
    <citation type="submission" date="2018-02" db="EMBL/GenBank/DDBJ databases">
        <title>Draft genome of wild Prunus yedoensis var. nudiflora.</title>
        <authorList>
            <person name="Baek S."/>
            <person name="Kim J.-H."/>
            <person name="Choi K."/>
            <person name="Kim G.-B."/>
            <person name="Cho A."/>
            <person name="Jang H."/>
            <person name="Shin C.-H."/>
            <person name="Yu H.-J."/>
            <person name="Mun J.-H."/>
        </authorList>
    </citation>
    <scope>NUCLEOTIDE SEQUENCE [LARGE SCALE GENOMIC DNA]</scope>
    <source>
        <strain evidence="3">cv. Jeju island</strain>
        <tissue evidence="2">Leaf</tissue>
    </source>
</reference>
<dbReference type="EMBL" id="PJQY01002649">
    <property type="protein sequence ID" value="PQP91902.1"/>
    <property type="molecule type" value="Genomic_DNA"/>
</dbReference>
<dbReference type="Proteomes" id="UP000250321">
    <property type="component" value="Unassembled WGS sequence"/>
</dbReference>
<gene>
    <name evidence="2" type="ORF">Pyn_29191</name>
</gene>
<sequence>MLGLPTCISTEPPPPKSISSLGTRLGKRTPKAAQRCSSGRKMARANDGYQTGQAHGQILPGLLPGQDDAMLMS</sequence>
<evidence type="ECO:0000256" key="1">
    <source>
        <dbReference type="SAM" id="MobiDB-lite"/>
    </source>
</evidence>
<organism evidence="2 3">
    <name type="scientific">Prunus yedoensis var. nudiflora</name>
    <dbReference type="NCBI Taxonomy" id="2094558"/>
    <lineage>
        <taxon>Eukaryota</taxon>
        <taxon>Viridiplantae</taxon>
        <taxon>Streptophyta</taxon>
        <taxon>Embryophyta</taxon>
        <taxon>Tracheophyta</taxon>
        <taxon>Spermatophyta</taxon>
        <taxon>Magnoliopsida</taxon>
        <taxon>eudicotyledons</taxon>
        <taxon>Gunneridae</taxon>
        <taxon>Pentapetalae</taxon>
        <taxon>rosids</taxon>
        <taxon>fabids</taxon>
        <taxon>Rosales</taxon>
        <taxon>Rosaceae</taxon>
        <taxon>Amygdaloideae</taxon>
        <taxon>Amygdaleae</taxon>
        <taxon>Prunus</taxon>
    </lineage>
</organism>
<keyword evidence="3" id="KW-1185">Reference proteome</keyword>
<accession>A0A314XF91</accession>
<protein>
    <submittedName>
        <fullName evidence="2">Uncharacterized protein</fullName>
    </submittedName>
</protein>
<evidence type="ECO:0000313" key="3">
    <source>
        <dbReference type="Proteomes" id="UP000250321"/>
    </source>
</evidence>
<comment type="caution">
    <text evidence="2">The sequence shown here is derived from an EMBL/GenBank/DDBJ whole genome shotgun (WGS) entry which is preliminary data.</text>
</comment>